<dbReference type="PROSITE" id="PS51864">
    <property type="entry name" value="ASTACIN"/>
    <property type="match status" value="1"/>
</dbReference>
<evidence type="ECO:0000256" key="3">
    <source>
        <dbReference type="ARBA" id="ARBA00022801"/>
    </source>
</evidence>
<dbReference type="InterPro" id="IPR001506">
    <property type="entry name" value="Peptidase_M12A"/>
</dbReference>
<keyword evidence="4 6" id="KW-0862">Zinc</keyword>
<comment type="caution">
    <text evidence="6">Lacks conserved residue(s) required for the propagation of feature annotation.</text>
</comment>
<dbReference type="OrthoDB" id="8455098at2"/>
<feature type="binding site" evidence="6">
    <location>
        <position position="185"/>
    </location>
    <ligand>
        <name>Zn(2+)</name>
        <dbReference type="ChEBI" id="CHEBI:29105"/>
        <note>catalytic</note>
    </ligand>
</feature>
<organism evidence="8 9">
    <name type="scientific">Pedobacter miscanthi</name>
    <dbReference type="NCBI Taxonomy" id="2259170"/>
    <lineage>
        <taxon>Bacteria</taxon>
        <taxon>Pseudomonadati</taxon>
        <taxon>Bacteroidota</taxon>
        <taxon>Sphingobacteriia</taxon>
        <taxon>Sphingobacteriales</taxon>
        <taxon>Sphingobacteriaceae</taxon>
        <taxon>Pedobacter</taxon>
    </lineage>
</organism>
<evidence type="ECO:0000256" key="1">
    <source>
        <dbReference type="ARBA" id="ARBA00022670"/>
    </source>
</evidence>
<name>A0A366LDD1_9SPHI</name>
<proteinExistence type="predicted"/>
<feature type="active site" evidence="6">
    <location>
        <position position="182"/>
    </location>
</feature>
<dbReference type="CDD" id="cd04280">
    <property type="entry name" value="ZnMc_astacin_like"/>
    <property type="match status" value="1"/>
</dbReference>
<feature type="domain" description="Peptidase M12A" evidence="7">
    <location>
        <begin position="95"/>
        <end position="279"/>
    </location>
</feature>
<evidence type="ECO:0000259" key="7">
    <source>
        <dbReference type="PROSITE" id="PS51864"/>
    </source>
</evidence>
<sequence length="279" mass="31613">MKTNQFFKNLAKTVVVMIIIGLAACKKNNEKEVVKNQKENLQQTVMHDFTIDGNKMTIKEENGEYYFADDIILGAQQFNLLKRLNNKELSTQERSLFLKDTKRWPNGIVYYKLSLGTSNTYALQAMQKISSVSPVRFVERTNQPNYIEVIKSDGNNSPLGMQGGRQELRMINHTNAGIIAHEFMHALGVQHEHQRPDRDNFVKVYLENVDPNFRYAFNKVSSVTSKTLGTMDLGSIMMYGSKAFSINGKMTITLLNGSGYTDQVNNLSAKDIAGLDDMY</sequence>
<evidence type="ECO:0000313" key="8">
    <source>
        <dbReference type="EMBL" id="RBQ11891.1"/>
    </source>
</evidence>
<dbReference type="SUPFAM" id="SSF55486">
    <property type="entry name" value="Metalloproteases ('zincins'), catalytic domain"/>
    <property type="match status" value="1"/>
</dbReference>
<evidence type="ECO:0000313" key="9">
    <source>
        <dbReference type="Proteomes" id="UP000252081"/>
    </source>
</evidence>
<dbReference type="PROSITE" id="PS51257">
    <property type="entry name" value="PROKAR_LIPOPROTEIN"/>
    <property type="match status" value="1"/>
</dbReference>
<dbReference type="Proteomes" id="UP000252081">
    <property type="component" value="Unassembled WGS sequence"/>
</dbReference>
<protein>
    <recommendedName>
        <fullName evidence="7">Peptidase M12A domain-containing protein</fullName>
    </recommendedName>
</protein>
<dbReference type="GO" id="GO:0008270">
    <property type="term" value="F:zinc ion binding"/>
    <property type="evidence" value="ECO:0007669"/>
    <property type="project" value="UniProtKB-UniRule"/>
</dbReference>
<dbReference type="PRINTS" id="PR00480">
    <property type="entry name" value="ASTACIN"/>
</dbReference>
<dbReference type="InterPro" id="IPR024079">
    <property type="entry name" value="MetalloPept_cat_dom_sf"/>
</dbReference>
<dbReference type="SMART" id="SM00235">
    <property type="entry name" value="ZnMc"/>
    <property type="match status" value="1"/>
</dbReference>
<dbReference type="Gene3D" id="3.40.390.10">
    <property type="entry name" value="Collagenase (Catalytic Domain)"/>
    <property type="match status" value="1"/>
</dbReference>
<comment type="cofactor">
    <cofactor evidence="6">
        <name>Zn(2+)</name>
        <dbReference type="ChEBI" id="CHEBI:29105"/>
    </cofactor>
    <text evidence="6">Binds 1 zinc ion per subunit.</text>
</comment>
<dbReference type="Pfam" id="PF01400">
    <property type="entry name" value="Astacin"/>
    <property type="match status" value="1"/>
</dbReference>
<dbReference type="GO" id="GO:0004222">
    <property type="term" value="F:metalloendopeptidase activity"/>
    <property type="evidence" value="ECO:0007669"/>
    <property type="project" value="UniProtKB-UniRule"/>
</dbReference>
<evidence type="ECO:0000256" key="4">
    <source>
        <dbReference type="ARBA" id="ARBA00022833"/>
    </source>
</evidence>
<evidence type="ECO:0000256" key="5">
    <source>
        <dbReference type="ARBA" id="ARBA00023049"/>
    </source>
</evidence>
<evidence type="ECO:0000256" key="6">
    <source>
        <dbReference type="PROSITE-ProRule" id="PRU01211"/>
    </source>
</evidence>
<keyword evidence="9" id="KW-1185">Reference proteome</keyword>
<gene>
    <name evidence="8" type="ORF">DRW42_01050</name>
</gene>
<keyword evidence="2 6" id="KW-0479">Metal-binding</keyword>
<comment type="caution">
    <text evidence="8">The sequence shown here is derived from an EMBL/GenBank/DDBJ whole genome shotgun (WGS) entry which is preliminary data.</text>
</comment>
<keyword evidence="3 6" id="KW-0378">Hydrolase</keyword>
<keyword evidence="5 6" id="KW-0482">Metalloprotease</keyword>
<dbReference type="EMBL" id="QNQU01000001">
    <property type="protein sequence ID" value="RBQ11891.1"/>
    <property type="molecule type" value="Genomic_DNA"/>
</dbReference>
<feature type="binding site" evidence="6">
    <location>
        <position position="191"/>
    </location>
    <ligand>
        <name>Zn(2+)</name>
        <dbReference type="ChEBI" id="CHEBI:29105"/>
        <note>catalytic</note>
    </ligand>
</feature>
<reference evidence="8 9" key="1">
    <citation type="submission" date="2018-07" db="EMBL/GenBank/DDBJ databases">
        <title>A draft genome of a endophytic bacteria, a new species of Pedobacter.</title>
        <authorList>
            <person name="Zhang Z.D."/>
            <person name="Chen Z.J."/>
        </authorList>
    </citation>
    <scope>NUCLEOTIDE SEQUENCE [LARGE SCALE GENOMIC DNA]</scope>
    <source>
        <strain evidence="8 9">RS10</strain>
    </source>
</reference>
<keyword evidence="1 6" id="KW-0645">Protease</keyword>
<dbReference type="PANTHER" id="PTHR10127">
    <property type="entry name" value="DISCOIDIN, CUB, EGF, LAMININ , AND ZINC METALLOPROTEASE DOMAIN CONTAINING"/>
    <property type="match status" value="1"/>
</dbReference>
<feature type="binding site" evidence="6">
    <location>
        <position position="181"/>
    </location>
    <ligand>
        <name>Zn(2+)</name>
        <dbReference type="ChEBI" id="CHEBI:29105"/>
        <note>catalytic</note>
    </ligand>
</feature>
<dbReference type="InterPro" id="IPR006026">
    <property type="entry name" value="Peptidase_Metallo"/>
</dbReference>
<dbReference type="GO" id="GO:0006508">
    <property type="term" value="P:proteolysis"/>
    <property type="evidence" value="ECO:0007669"/>
    <property type="project" value="UniProtKB-KW"/>
</dbReference>
<evidence type="ECO:0000256" key="2">
    <source>
        <dbReference type="ARBA" id="ARBA00022723"/>
    </source>
</evidence>
<dbReference type="InterPro" id="IPR034035">
    <property type="entry name" value="Astacin-like_dom"/>
</dbReference>
<accession>A0A366LDD1</accession>
<dbReference type="AlphaFoldDB" id="A0A366LDD1"/>
<dbReference type="PANTHER" id="PTHR10127:SF780">
    <property type="entry name" value="METALLOENDOPEPTIDASE"/>
    <property type="match status" value="1"/>
</dbReference>
<dbReference type="RefSeq" id="WP_113946970.1">
    <property type="nucleotide sequence ID" value="NZ_QNQU01000001.1"/>
</dbReference>